<protein>
    <recommendedName>
        <fullName evidence="8">Carbohydrate deacetylase</fullName>
    </recommendedName>
</protein>
<evidence type="ECO:0008006" key="8">
    <source>
        <dbReference type="Google" id="ProtNLM"/>
    </source>
</evidence>
<keyword evidence="2" id="KW-0479">Metal-binding</keyword>
<organism evidence="6 7">
    <name type="scientific">Thermodesulfitimonas autotrophica</name>
    <dbReference type="NCBI Taxonomy" id="1894989"/>
    <lineage>
        <taxon>Bacteria</taxon>
        <taxon>Bacillati</taxon>
        <taxon>Bacillota</taxon>
        <taxon>Clostridia</taxon>
        <taxon>Thermoanaerobacterales</taxon>
        <taxon>Thermoanaerobacteraceae</taxon>
        <taxon>Thermodesulfitimonas</taxon>
    </lineage>
</organism>
<keyword evidence="4" id="KW-0460">Magnesium</keyword>
<dbReference type="PANTHER" id="PTHR31609:SF1">
    <property type="entry name" value="CARBOHYDRATE DEACETYLASE"/>
    <property type="match status" value="1"/>
</dbReference>
<accession>A0A3N5ANX0</accession>
<comment type="cofactor">
    <cofactor evidence="1">
        <name>Mg(2+)</name>
        <dbReference type="ChEBI" id="CHEBI:18420"/>
    </cofactor>
</comment>
<dbReference type="CDD" id="cd10803">
    <property type="entry name" value="YdjC_EF3048_like"/>
    <property type="match status" value="1"/>
</dbReference>
<evidence type="ECO:0000256" key="4">
    <source>
        <dbReference type="ARBA" id="ARBA00022842"/>
    </source>
</evidence>
<dbReference type="SUPFAM" id="SSF88713">
    <property type="entry name" value="Glycoside hydrolase/deacetylase"/>
    <property type="match status" value="1"/>
</dbReference>
<dbReference type="InterPro" id="IPR022948">
    <property type="entry name" value="COD_ChbG_bac"/>
</dbReference>
<dbReference type="Proteomes" id="UP000282654">
    <property type="component" value="Unassembled WGS sequence"/>
</dbReference>
<evidence type="ECO:0000256" key="2">
    <source>
        <dbReference type="ARBA" id="ARBA00022723"/>
    </source>
</evidence>
<dbReference type="Pfam" id="PF04794">
    <property type="entry name" value="YdjC"/>
    <property type="match status" value="1"/>
</dbReference>
<keyword evidence="7" id="KW-1185">Reference proteome</keyword>
<proteinExistence type="predicted"/>
<reference evidence="6 7" key="1">
    <citation type="submission" date="2018-11" db="EMBL/GenBank/DDBJ databases">
        <title>Genomic Encyclopedia of Type Strains, Phase IV (KMG-IV): sequencing the most valuable type-strain genomes for metagenomic binning, comparative biology and taxonomic classification.</title>
        <authorList>
            <person name="Goeker M."/>
        </authorList>
    </citation>
    <scope>NUCLEOTIDE SEQUENCE [LARGE SCALE GENOMIC DNA]</scope>
    <source>
        <strain evidence="6 7">DSM 102936</strain>
    </source>
</reference>
<keyword evidence="5" id="KW-0119">Carbohydrate metabolism</keyword>
<evidence type="ECO:0000313" key="7">
    <source>
        <dbReference type="Proteomes" id="UP000282654"/>
    </source>
</evidence>
<dbReference type="GO" id="GO:0019213">
    <property type="term" value="F:deacetylase activity"/>
    <property type="evidence" value="ECO:0007669"/>
    <property type="project" value="TreeGrafter"/>
</dbReference>
<dbReference type="Gene3D" id="3.20.20.370">
    <property type="entry name" value="Glycoside hydrolase/deacetylase"/>
    <property type="match status" value="1"/>
</dbReference>
<evidence type="ECO:0000313" key="6">
    <source>
        <dbReference type="EMBL" id="RPF46643.1"/>
    </source>
</evidence>
<evidence type="ECO:0000256" key="5">
    <source>
        <dbReference type="ARBA" id="ARBA00023277"/>
    </source>
</evidence>
<dbReference type="InterPro" id="IPR011330">
    <property type="entry name" value="Glyco_hydro/deAcase_b/a-brl"/>
</dbReference>
<dbReference type="PANTHER" id="PTHR31609">
    <property type="entry name" value="YDJC DEACETYLASE FAMILY MEMBER"/>
    <property type="match status" value="1"/>
</dbReference>
<dbReference type="InterPro" id="IPR006879">
    <property type="entry name" value="YdjC-like"/>
</dbReference>
<name>A0A3N5ANX0_9THEO</name>
<sequence>MLLIVNADDFGYTPGVNAGITRAIACGLVTSVSVLPNQPGTAEALAMLRRGALPGVGVGVHLCLTKGRPLSPPEEIPSLTDKSGNFKGRRALLSGELSGEEVAREFFAQVELVRSYGIPLDHLDTHHHIHTHPVVLAALVKVAKSYGLAVRHLTPAMRAILEAAGVKTTAAFCGDWFAAEATLEAFTVFVANALRRGLFSLEIMTHPGYADRELARLSGYVAEREGELGVLCDPELKEWLRAMTVRLGTYADLLREGA</sequence>
<dbReference type="OrthoDB" id="9774177at2"/>
<keyword evidence="3" id="KW-0378">Hydrolase</keyword>
<dbReference type="GO" id="GO:0046872">
    <property type="term" value="F:metal ion binding"/>
    <property type="evidence" value="ECO:0007669"/>
    <property type="project" value="UniProtKB-KW"/>
</dbReference>
<dbReference type="AlphaFoldDB" id="A0A3N5ANX0"/>
<comment type="caution">
    <text evidence="6">The sequence shown here is derived from an EMBL/GenBank/DDBJ whole genome shotgun (WGS) entry which is preliminary data.</text>
</comment>
<gene>
    <name evidence="6" type="ORF">EDD75_0894</name>
</gene>
<dbReference type="GO" id="GO:0000272">
    <property type="term" value="P:polysaccharide catabolic process"/>
    <property type="evidence" value="ECO:0007669"/>
    <property type="project" value="InterPro"/>
</dbReference>
<dbReference type="RefSeq" id="WP_123928631.1">
    <property type="nucleotide sequence ID" value="NZ_RKRE01000002.1"/>
</dbReference>
<dbReference type="EMBL" id="RKRE01000002">
    <property type="protein sequence ID" value="RPF46643.1"/>
    <property type="molecule type" value="Genomic_DNA"/>
</dbReference>
<evidence type="ECO:0000256" key="1">
    <source>
        <dbReference type="ARBA" id="ARBA00001946"/>
    </source>
</evidence>
<dbReference type="GO" id="GO:0016811">
    <property type="term" value="F:hydrolase activity, acting on carbon-nitrogen (but not peptide) bonds, in linear amides"/>
    <property type="evidence" value="ECO:0007669"/>
    <property type="project" value="InterPro"/>
</dbReference>
<evidence type="ECO:0000256" key="3">
    <source>
        <dbReference type="ARBA" id="ARBA00022801"/>
    </source>
</evidence>